<feature type="compositionally biased region" description="Basic and acidic residues" evidence="4">
    <location>
        <begin position="409"/>
        <end position="424"/>
    </location>
</feature>
<feature type="region of interest" description="Disordered" evidence="4">
    <location>
        <begin position="409"/>
        <end position="429"/>
    </location>
</feature>
<evidence type="ECO:0000256" key="4">
    <source>
        <dbReference type="SAM" id="MobiDB-lite"/>
    </source>
</evidence>
<keyword evidence="6" id="KW-1185">Reference proteome</keyword>
<gene>
    <name evidence="5" type="ORF">SCF082_LOCUS20663</name>
</gene>
<feature type="region of interest" description="Disordered" evidence="4">
    <location>
        <begin position="127"/>
        <end position="153"/>
    </location>
</feature>
<reference evidence="5 6" key="1">
    <citation type="submission" date="2024-02" db="EMBL/GenBank/DDBJ databases">
        <authorList>
            <person name="Chen Y."/>
            <person name="Shah S."/>
            <person name="Dougan E. K."/>
            <person name="Thang M."/>
            <person name="Chan C."/>
        </authorList>
    </citation>
    <scope>NUCLEOTIDE SEQUENCE [LARGE SCALE GENOMIC DNA]</scope>
</reference>
<dbReference type="Gene3D" id="1.50.40.10">
    <property type="entry name" value="Mitochondrial carrier domain"/>
    <property type="match status" value="1"/>
</dbReference>
<feature type="compositionally biased region" description="Basic residues" evidence="4">
    <location>
        <begin position="598"/>
        <end position="607"/>
    </location>
</feature>
<evidence type="ECO:0000256" key="1">
    <source>
        <dbReference type="ARBA" id="ARBA00004370"/>
    </source>
</evidence>
<dbReference type="EMBL" id="CAXAMM010014470">
    <property type="protein sequence ID" value="CAK9033845.1"/>
    <property type="molecule type" value="Genomic_DNA"/>
</dbReference>
<organism evidence="5 6">
    <name type="scientific">Durusdinium trenchii</name>
    <dbReference type="NCBI Taxonomy" id="1381693"/>
    <lineage>
        <taxon>Eukaryota</taxon>
        <taxon>Sar</taxon>
        <taxon>Alveolata</taxon>
        <taxon>Dinophyceae</taxon>
        <taxon>Suessiales</taxon>
        <taxon>Symbiodiniaceae</taxon>
        <taxon>Durusdinium</taxon>
    </lineage>
</organism>
<feature type="region of interest" description="Disordered" evidence="4">
    <location>
        <begin position="585"/>
        <end position="619"/>
    </location>
</feature>
<dbReference type="SUPFAM" id="SSF103506">
    <property type="entry name" value="Mitochondrial carrier"/>
    <property type="match status" value="1"/>
</dbReference>
<dbReference type="InterPro" id="IPR023395">
    <property type="entry name" value="MCP_dom_sf"/>
</dbReference>
<keyword evidence="2" id="KW-0812">Transmembrane</keyword>
<evidence type="ECO:0000256" key="2">
    <source>
        <dbReference type="ARBA" id="ARBA00022692"/>
    </source>
</evidence>
<proteinExistence type="predicted"/>
<accession>A0ABP0L632</accession>
<keyword evidence="3" id="KW-0472">Membrane</keyword>
<comment type="subcellular location">
    <subcellularLocation>
        <location evidence="1">Membrane</location>
    </subcellularLocation>
</comment>
<evidence type="ECO:0000256" key="3">
    <source>
        <dbReference type="ARBA" id="ARBA00023136"/>
    </source>
</evidence>
<evidence type="ECO:0000313" key="6">
    <source>
        <dbReference type="Proteomes" id="UP001642464"/>
    </source>
</evidence>
<comment type="caution">
    <text evidence="5">The sequence shown here is derived from an EMBL/GenBank/DDBJ whole genome shotgun (WGS) entry which is preliminary data.</text>
</comment>
<dbReference type="Proteomes" id="UP001642464">
    <property type="component" value="Unassembled WGS sequence"/>
</dbReference>
<name>A0ABP0L632_9DINO</name>
<protein>
    <submittedName>
        <fullName evidence="5">Regulator of nonsense transcripts 1-like</fullName>
    </submittedName>
</protein>
<evidence type="ECO:0000313" key="5">
    <source>
        <dbReference type="EMBL" id="CAK9033845.1"/>
    </source>
</evidence>
<sequence>MAWRESIRVWGLDLARLAASWGAEHIKLQSSKLDGCQSRAADLSEELDFCKNRTAELSSCLVRKSYLEGWQQISLILSLLAFVTGLLEDDTYLPRHSEQGEFSGEEMRVLVAAAQRQLQGEVDRRRVSGKLGPDGMVHAAPGQPRAKARASAESDDEVGESKFRWACVFSSGDFVIGQEVFPSADANQMTVGGKRYCLYSAGGQEFLARGFEAPDFERNRKALTLGQNTTSADDRDVRILPVIFDSANERWRTVSESVPEYEEIDFEDFPLTGPRTLAHDCRQLRRLGLDFSQHHESWLKKSGVRSTDRSVHEHASICRVLSYMMSYDQLNLPSLASAEALNRRRTLIEHAHQGRPDAPVYEAAEEFLGVRDSADGSLIDPALAQHAARRQANRAEVLKQTRLAAEERRLAKKGDGKGPGKGKDGVSQPNQLFIAQEDVKDYFYRLRITKELGEYFALPQVDVCLPRAPPLVDRKEAPVIGDGENQVRTAVMIYADNANHIGNSRDEVSSDQQKLLATLHEHGTADIFAEWDYSPICTDACLTGYAVMESCHSAQVAATMGRSDERPASSQKREIKVFNKAQVQASNARMNFPEDHRRSRKRSRSPSRQKESTGTRPNNLALRQMVKAVEKKRMKAASRQKKHYKRLRAAAGERTLLEMASVKEGQRKDYARRLDAFYSFVALHGLPLKNLEDLDIAMSDFADELYLNGESANAGEKLKAAIEYERPEGIRAGELTLPRYKRAMKGWRKLDPTQVRMPMLEFLKSSISGLLIAMGEKQMALFQETTFSTYARPGELLRIQPLDIVPSNAQFNHDVIVLSPMERGESSKAGIYDETLVLDDTRAPWLGQLLRKVALDKIGKKKEDMPLWDFTAPQFLKKWRLCVEILEIQDVAQSPYQNRHGGASRDHLLKLRTIPAIQRRGRWASDASARIYSKPGRLQQIVNQYSQRYHDFGEDIRQNFLRYYQSGIVQMPKDLKKKFRYHAEGFVGLYKGGHLYLLHQAIRDVLRLLAERGVRTLERRSGCVKWDEEMELPSKRRRFWTRLTVKYCIDGICYPILLASSRSIVMDAQENSWESMCRWGREEGLWSLFAGLTASLLSTAIEEAMEMILAYCIERQAKGNLDISDKLVLKACGSSVVSVFTSPVNYVGIIQRCQSRLPGLPEPRSVASILYGLPWRGSFNQLLLFGGILTLNVRLIQWKLQQERDEEE</sequence>